<evidence type="ECO:0000313" key="2">
    <source>
        <dbReference type="Proteomes" id="UP000070457"/>
    </source>
</evidence>
<name>A0A136LWM5_9BACT</name>
<dbReference type="EMBL" id="JYNZ01000005">
    <property type="protein sequence ID" value="KXK26061.1"/>
    <property type="molecule type" value="Genomic_DNA"/>
</dbReference>
<reference evidence="1 2" key="1">
    <citation type="submission" date="2015-02" db="EMBL/GenBank/DDBJ databases">
        <title>Improved understanding of the partial-nitritation anammox process through 23 genomes representing the majority of the microbial community.</title>
        <authorList>
            <person name="Speth D.R."/>
            <person name="In T Zandt M."/>
            <person name="Guerrero Cruz S."/>
            <person name="Jetten M.S."/>
            <person name="Dutilh B.E."/>
        </authorList>
    </citation>
    <scope>NUCLEOTIDE SEQUENCE [LARGE SCALE GENOMIC DNA]</scope>
    <source>
        <strain evidence="1">OLB20</strain>
    </source>
</reference>
<comment type="caution">
    <text evidence="1">The sequence shown here is derived from an EMBL/GenBank/DDBJ whole genome shotgun (WGS) entry which is preliminary data.</text>
</comment>
<organism evidence="1 2">
    <name type="scientific">candidate division WS6 bacterium OLB20</name>
    <dbReference type="NCBI Taxonomy" id="1617426"/>
    <lineage>
        <taxon>Bacteria</taxon>
        <taxon>Candidatus Dojkabacteria</taxon>
    </lineage>
</organism>
<gene>
    <name evidence="1" type="ORF">TR69_WS6001001355</name>
</gene>
<accession>A0A136LWM5</accession>
<dbReference type="STRING" id="1617426.TR69_WS6001001355"/>
<proteinExistence type="predicted"/>
<dbReference type="Proteomes" id="UP000070457">
    <property type="component" value="Unassembled WGS sequence"/>
</dbReference>
<evidence type="ECO:0000313" key="1">
    <source>
        <dbReference type="EMBL" id="KXK26061.1"/>
    </source>
</evidence>
<protein>
    <submittedName>
        <fullName evidence="1">Uncharacterized protein</fullName>
    </submittedName>
</protein>
<sequence length="71" mass="8350">MQVILAQEILLYNNNHPVFKKKAFMLLSEHEFENYSYSPPPHRIFLKEAVAAVTFYPLPYQEAFFVLNTVT</sequence>
<dbReference type="AlphaFoldDB" id="A0A136LWM5"/>